<dbReference type="CDD" id="cd07043">
    <property type="entry name" value="STAS_anti-anti-sigma_factors"/>
    <property type="match status" value="1"/>
</dbReference>
<dbReference type="InterPro" id="IPR002645">
    <property type="entry name" value="STAS_dom"/>
</dbReference>
<dbReference type="InterPro" id="IPR036513">
    <property type="entry name" value="STAS_dom_sf"/>
</dbReference>
<dbReference type="AlphaFoldDB" id="A0A6J4LBH0"/>
<reference evidence="2" key="1">
    <citation type="submission" date="2020-02" db="EMBL/GenBank/DDBJ databases">
        <authorList>
            <person name="Meier V. D."/>
        </authorList>
    </citation>
    <scope>NUCLEOTIDE SEQUENCE</scope>
    <source>
        <strain evidence="2">AVDCRST_MAG29</strain>
    </source>
</reference>
<dbReference type="SUPFAM" id="SSF52091">
    <property type="entry name" value="SpoIIaa-like"/>
    <property type="match status" value="1"/>
</dbReference>
<gene>
    <name evidence="2" type="ORF">AVDCRST_MAG29-875</name>
</gene>
<feature type="domain" description="STAS" evidence="1">
    <location>
        <begin position="14"/>
        <end position="110"/>
    </location>
</feature>
<protein>
    <recommendedName>
        <fullName evidence="1">STAS domain-containing protein</fullName>
    </recommendedName>
</protein>
<name>A0A6J4LBH0_9ACTN</name>
<dbReference type="EMBL" id="CADCUG010000048">
    <property type="protein sequence ID" value="CAA9328260.1"/>
    <property type="molecule type" value="Genomic_DNA"/>
</dbReference>
<dbReference type="PANTHER" id="PTHR33495">
    <property type="entry name" value="ANTI-SIGMA FACTOR ANTAGONIST TM_1081-RELATED-RELATED"/>
    <property type="match status" value="1"/>
</dbReference>
<sequence>MSTATTPDATAPVVITVTVPGRFDGSTVALVRQALHAVIEESTADVVIEIGAEWIDMPALAVLAHAHRRLRTQQRRLVVAASSAGVRRVLAVTGLNRVIPVQPRVRHMVA</sequence>
<organism evidence="2">
    <name type="scientific">uncultured Nocardioidaceae bacterium</name>
    <dbReference type="NCBI Taxonomy" id="253824"/>
    <lineage>
        <taxon>Bacteria</taxon>
        <taxon>Bacillati</taxon>
        <taxon>Actinomycetota</taxon>
        <taxon>Actinomycetes</taxon>
        <taxon>Propionibacteriales</taxon>
        <taxon>Nocardioidaceae</taxon>
        <taxon>environmental samples</taxon>
    </lineage>
</organism>
<dbReference type="PROSITE" id="PS50801">
    <property type="entry name" value="STAS"/>
    <property type="match status" value="1"/>
</dbReference>
<dbReference type="Pfam" id="PF01740">
    <property type="entry name" value="STAS"/>
    <property type="match status" value="1"/>
</dbReference>
<proteinExistence type="predicted"/>
<dbReference type="GO" id="GO:0043856">
    <property type="term" value="F:anti-sigma factor antagonist activity"/>
    <property type="evidence" value="ECO:0007669"/>
    <property type="project" value="TreeGrafter"/>
</dbReference>
<evidence type="ECO:0000313" key="2">
    <source>
        <dbReference type="EMBL" id="CAA9328260.1"/>
    </source>
</evidence>
<dbReference type="PANTHER" id="PTHR33495:SF2">
    <property type="entry name" value="ANTI-SIGMA FACTOR ANTAGONIST TM_1081-RELATED"/>
    <property type="match status" value="1"/>
</dbReference>
<accession>A0A6J4LBH0</accession>
<evidence type="ECO:0000259" key="1">
    <source>
        <dbReference type="PROSITE" id="PS50801"/>
    </source>
</evidence>
<dbReference type="Gene3D" id="3.30.750.24">
    <property type="entry name" value="STAS domain"/>
    <property type="match status" value="1"/>
</dbReference>